<organism evidence="1 2">
    <name type="scientific">Paenibacillus cisolokensis</name>
    <dbReference type="NCBI Taxonomy" id="1658519"/>
    <lineage>
        <taxon>Bacteria</taxon>
        <taxon>Bacillati</taxon>
        <taxon>Bacillota</taxon>
        <taxon>Bacilli</taxon>
        <taxon>Bacillales</taxon>
        <taxon>Paenibacillaceae</taxon>
        <taxon>Paenibacillus</taxon>
    </lineage>
</organism>
<reference evidence="1 2" key="1">
    <citation type="submission" date="2021-04" db="EMBL/GenBank/DDBJ databases">
        <title>Draft genome sequence of Paenibacillus cisolokensis, LC2-13A.</title>
        <authorList>
            <person name="Uke A."/>
            <person name="Chhe C."/>
            <person name="Baramee S."/>
            <person name="Kosugi A."/>
        </authorList>
    </citation>
    <scope>NUCLEOTIDE SEQUENCE [LARGE SCALE GENOMIC DNA]</scope>
    <source>
        <strain evidence="1 2">LC2-13A</strain>
    </source>
</reference>
<name>A0ABQ4N0H1_9BACL</name>
<dbReference type="RefSeq" id="WP_244863131.1">
    <property type="nucleotide sequence ID" value="NZ_BOVJ01000006.1"/>
</dbReference>
<dbReference type="EMBL" id="BOVJ01000006">
    <property type="protein sequence ID" value="GIQ61623.1"/>
    <property type="molecule type" value="Genomic_DNA"/>
</dbReference>
<accession>A0ABQ4N0H1</accession>
<protein>
    <submittedName>
        <fullName evidence="1">Uncharacterized protein</fullName>
    </submittedName>
</protein>
<comment type="caution">
    <text evidence="1">The sequence shown here is derived from an EMBL/GenBank/DDBJ whole genome shotgun (WGS) entry which is preliminary data.</text>
</comment>
<proteinExistence type="predicted"/>
<sequence length="107" mass="12708">MRLQEAEQAISEFKRLTGNARYTLDLKLIYVENGVDFTLSYGDMDERFYFSMMFMYADIINQVNEDETAELFDEFEERLEAVVLKTEGIGRDFHDHLAELHAQIRWI</sequence>
<evidence type="ECO:0000313" key="2">
    <source>
        <dbReference type="Proteomes" id="UP000680304"/>
    </source>
</evidence>
<keyword evidence="2" id="KW-1185">Reference proteome</keyword>
<evidence type="ECO:0000313" key="1">
    <source>
        <dbReference type="EMBL" id="GIQ61623.1"/>
    </source>
</evidence>
<dbReference type="Proteomes" id="UP000680304">
    <property type="component" value="Unassembled WGS sequence"/>
</dbReference>
<gene>
    <name evidence="1" type="ORF">PACILC2_01910</name>
</gene>